<dbReference type="PANTHER" id="PTHR31465:SF9">
    <property type="entry name" value="SPHINGOID LONG-CHAIN BASE TRANSPORTER RSB1"/>
    <property type="match status" value="1"/>
</dbReference>
<dbReference type="PANTHER" id="PTHR31465">
    <property type="entry name" value="PROTEIN RTA1-RELATED"/>
    <property type="match status" value="1"/>
</dbReference>
<proteinExistence type="predicted"/>
<evidence type="ECO:0000256" key="4">
    <source>
        <dbReference type="ARBA" id="ARBA00023136"/>
    </source>
</evidence>
<dbReference type="EMBL" id="JAHLJV010000023">
    <property type="protein sequence ID" value="KAK1593856.1"/>
    <property type="molecule type" value="Genomic_DNA"/>
</dbReference>
<feature type="transmembrane region" description="Helical" evidence="6">
    <location>
        <begin position="172"/>
        <end position="196"/>
    </location>
</feature>
<feature type="transmembrane region" description="Helical" evidence="6">
    <location>
        <begin position="258"/>
        <end position="276"/>
    </location>
</feature>
<protein>
    <submittedName>
        <fullName evidence="7">RTA1 like protein</fullName>
    </submittedName>
</protein>
<sequence length="326" mass="36110">MSAPEGYIPGFVCTLDTCSVEQWGFVHYRPTIAGNALFLAVMAVIAIYQVYLGIRLKTKSFMIAICLGLLTEIVGYIARVLLNGNPFSRDYFLWYLITLTIGPVFIAAAIYLTLGRIVVVHGAFISRIKPRTYTTFFLGCDIVSLVVQAVGGGIAASTPLDNPHMIDVGTNILVAGLSIQVASLFAFSACSLEFLWRVRKNPEMRNPEFADLVSSKRFKMFLIALFGATACLFVRTVFRSVELSEGFSGKLANQEVEFMVLDGVMIILACLCLSIWHPGHGFGGRWNEAKFRFRNSKNKVDHEEVAEAAAPRRNEKVELETSAERL</sequence>
<dbReference type="RefSeq" id="XP_060415122.1">
    <property type="nucleotide sequence ID" value="XM_060562168.1"/>
</dbReference>
<feature type="transmembrane region" description="Helical" evidence="6">
    <location>
        <begin position="93"/>
        <end position="114"/>
    </location>
</feature>
<evidence type="ECO:0000313" key="7">
    <source>
        <dbReference type="EMBL" id="KAK1593856.1"/>
    </source>
</evidence>
<dbReference type="GeneID" id="85446408"/>
<comment type="caution">
    <text evidence="7">The sequence shown here is derived from an EMBL/GenBank/DDBJ whole genome shotgun (WGS) entry which is preliminary data.</text>
</comment>
<evidence type="ECO:0000256" key="2">
    <source>
        <dbReference type="ARBA" id="ARBA00022692"/>
    </source>
</evidence>
<feature type="transmembrane region" description="Helical" evidence="6">
    <location>
        <begin position="135"/>
        <end position="160"/>
    </location>
</feature>
<dbReference type="GO" id="GO:0005886">
    <property type="term" value="C:plasma membrane"/>
    <property type="evidence" value="ECO:0007669"/>
    <property type="project" value="TreeGrafter"/>
</dbReference>
<accession>A0AAD8V6R7</accession>
<comment type="subcellular location">
    <subcellularLocation>
        <location evidence="1">Membrane</location>
        <topology evidence="1">Multi-pass membrane protein</topology>
    </subcellularLocation>
</comment>
<organism evidence="7 8">
    <name type="scientific">Colletotrichum navitas</name>
    <dbReference type="NCBI Taxonomy" id="681940"/>
    <lineage>
        <taxon>Eukaryota</taxon>
        <taxon>Fungi</taxon>
        <taxon>Dikarya</taxon>
        <taxon>Ascomycota</taxon>
        <taxon>Pezizomycotina</taxon>
        <taxon>Sordariomycetes</taxon>
        <taxon>Hypocreomycetidae</taxon>
        <taxon>Glomerellales</taxon>
        <taxon>Glomerellaceae</taxon>
        <taxon>Colletotrichum</taxon>
        <taxon>Colletotrichum graminicola species complex</taxon>
    </lineage>
</organism>
<feature type="transmembrane region" description="Helical" evidence="6">
    <location>
        <begin position="32"/>
        <end position="54"/>
    </location>
</feature>
<feature type="transmembrane region" description="Helical" evidence="6">
    <location>
        <begin position="217"/>
        <end position="238"/>
    </location>
</feature>
<dbReference type="Pfam" id="PF04479">
    <property type="entry name" value="RTA1"/>
    <property type="match status" value="1"/>
</dbReference>
<dbReference type="AlphaFoldDB" id="A0AAD8V6R7"/>
<keyword evidence="2 6" id="KW-0812">Transmembrane</keyword>
<evidence type="ECO:0000256" key="5">
    <source>
        <dbReference type="SAM" id="MobiDB-lite"/>
    </source>
</evidence>
<dbReference type="InterPro" id="IPR007568">
    <property type="entry name" value="RTA1"/>
</dbReference>
<dbReference type="GO" id="GO:0000324">
    <property type="term" value="C:fungal-type vacuole"/>
    <property type="evidence" value="ECO:0007669"/>
    <property type="project" value="TreeGrafter"/>
</dbReference>
<keyword evidence="3 6" id="KW-1133">Transmembrane helix</keyword>
<reference evidence="7" key="1">
    <citation type="submission" date="2021-06" db="EMBL/GenBank/DDBJ databases">
        <title>Comparative genomics, transcriptomics and evolutionary studies reveal genomic signatures of adaptation to plant cell wall in hemibiotrophic fungi.</title>
        <authorList>
            <consortium name="DOE Joint Genome Institute"/>
            <person name="Baroncelli R."/>
            <person name="Diaz J.F."/>
            <person name="Benocci T."/>
            <person name="Peng M."/>
            <person name="Battaglia E."/>
            <person name="Haridas S."/>
            <person name="Andreopoulos W."/>
            <person name="Labutti K."/>
            <person name="Pangilinan J."/>
            <person name="Floch G.L."/>
            <person name="Makela M.R."/>
            <person name="Henrissat B."/>
            <person name="Grigoriev I.V."/>
            <person name="Crouch J.A."/>
            <person name="De Vries R.P."/>
            <person name="Sukno S.A."/>
            <person name="Thon M.R."/>
        </authorList>
    </citation>
    <scope>NUCLEOTIDE SEQUENCE</scope>
    <source>
        <strain evidence="7">CBS 125086</strain>
    </source>
</reference>
<keyword evidence="8" id="KW-1185">Reference proteome</keyword>
<evidence type="ECO:0000313" key="8">
    <source>
        <dbReference type="Proteomes" id="UP001230504"/>
    </source>
</evidence>
<evidence type="ECO:0000256" key="1">
    <source>
        <dbReference type="ARBA" id="ARBA00004141"/>
    </source>
</evidence>
<keyword evidence="4 6" id="KW-0472">Membrane</keyword>
<dbReference type="Proteomes" id="UP001230504">
    <property type="component" value="Unassembled WGS sequence"/>
</dbReference>
<evidence type="ECO:0000256" key="3">
    <source>
        <dbReference type="ARBA" id="ARBA00022989"/>
    </source>
</evidence>
<evidence type="ECO:0000256" key="6">
    <source>
        <dbReference type="SAM" id="Phobius"/>
    </source>
</evidence>
<feature type="transmembrane region" description="Helical" evidence="6">
    <location>
        <begin position="61"/>
        <end position="81"/>
    </location>
</feature>
<gene>
    <name evidence="7" type="ORF">LY79DRAFT_630516</name>
</gene>
<name>A0AAD8V6R7_9PEZI</name>
<feature type="region of interest" description="Disordered" evidence="5">
    <location>
        <begin position="302"/>
        <end position="326"/>
    </location>
</feature>